<dbReference type="EMBL" id="LAZR01000936">
    <property type="protein sequence ID" value="KKN54240.1"/>
    <property type="molecule type" value="Genomic_DNA"/>
</dbReference>
<organism evidence="1">
    <name type="scientific">marine sediment metagenome</name>
    <dbReference type="NCBI Taxonomy" id="412755"/>
    <lineage>
        <taxon>unclassified sequences</taxon>
        <taxon>metagenomes</taxon>
        <taxon>ecological metagenomes</taxon>
    </lineage>
</organism>
<reference evidence="1" key="1">
    <citation type="journal article" date="2015" name="Nature">
        <title>Complex archaea that bridge the gap between prokaryotes and eukaryotes.</title>
        <authorList>
            <person name="Spang A."/>
            <person name="Saw J.H."/>
            <person name="Jorgensen S.L."/>
            <person name="Zaremba-Niedzwiedzka K."/>
            <person name="Martijn J."/>
            <person name="Lind A.E."/>
            <person name="van Eijk R."/>
            <person name="Schleper C."/>
            <person name="Guy L."/>
            <person name="Ettema T.J."/>
        </authorList>
    </citation>
    <scope>NUCLEOTIDE SEQUENCE</scope>
</reference>
<comment type="caution">
    <text evidence="1">The sequence shown here is derived from an EMBL/GenBank/DDBJ whole genome shotgun (WGS) entry which is preliminary data.</text>
</comment>
<evidence type="ECO:0000313" key="1">
    <source>
        <dbReference type="EMBL" id="KKN54240.1"/>
    </source>
</evidence>
<dbReference type="AlphaFoldDB" id="A0A0F9RCG7"/>
<protein>
    <submittedName>
        <fullName evidence="1">Uncharacterized protein</fullName>
    </submittedName>
</protein>
<name>A0A0F9RCG7_9ZZZZ</name>
<accession>A0A0F9RCG7</accession>
<gene>
    <name evidence="1" type="ORF">LCGC14_0594220</name>
</gene>
<proteinExistence type="predicted"/>
<sequence length="423" mass="46141">MEPTSALVFEEVLTEMAELVGIANYDSSTGISIHPNDKGDIDKLKRAANNGMRRFISDAPPGGWNWMKRIMMINLRISSSGTADSGSATTLVDGELADTYADDYYNGFILEVDGGTGIGENALVTDYTGNSGTFTFAALSGGSTPDTTTTYRIGNRYALDQTFGGQVDGDITYLRSSGVGPIEWVNELSLRELRQFAGSSGGNPFYAATRPYGTRRHEIIFYPDPTAAKVVTFPYTYFFDKLNILTGVVDSVTGSAPALIVDADRNEPNDYFNTDWLVEVTSGTGKNSYGIVTDFVKSSGTITVAGWLDIDGTSVGTDPVANDTYRLLPVSNLQPAGFAFDDIVRLVMKAACEAEFEDISGDWENKYNRALTNAYRIDARLAPRTVGNFGGEQRFPAMSLLRRRYYQYGTSWPRDGSGLVDTY</sequence>